<dbReference type="EMBL" id="CAJJDN010000014">
    <property type="protein sequence ID" value="CAD8060206.1"/>
    <property type="molecule type" value="Genomic_DNA"/>
</dbReference>
<name>A0A8S1L616_9CILI</name>
<protein>
    <submittedName>
        <fullName evidence="2">Uncharacterized protein</fullName>
    </submittedName>
</protein>
<keyword evidence="1" id="KW-0472">Membrane</keyword>
<keyword evidence="1" id="KW-1133">Transmembrane helix</keyword>
<accession>A0A8S1L616</accession>
<dbReference type="Proteomes" id="UP000692954">
    <property type="component" value="Unassembled WGS sequence"/>
</dbReference>
<organism evidence="2 3">
    <name type="scientific">Paramecium sonneborni</name>
    <dbReference type="NCBI Taxonomy" id="65129"/>
    <lineage>
        <taxon>Eukaryota</taxon>
        <taxon>Sar</taxon>
        <taxon>Alveolata</taxon>
        <taxon>Ciliophora</taxon>
        <taxon>Intramacronucleata</taxon>
        <taxon>Oligohymenophorea</taxon>
        <taxon>Peniculida</taxon>
        <taxon>Parameciidae</taxon>
        <taxon>Paramecium</taxon>
    </lineage>
</organism>
<evidence type="ECO:0000313" key="3">
    <source>
        <dbReference type="Proteomes" id="UP000692954"/>
    </source>
</evidence>
<keyword evidence="1" id="KW-0812">Transmembrane</keyword>
<evidence type="ECO:0000313" key="2">
    <source>
        <dbReference type="EMBL" id="CAD8060206.1"/>
    </source>
</evidence>
<reference evidence="2" key="1">
    <citation type="submission" date="2021-01" db="EMBL/GenBank/DDBJ databases">
        <authorList>
            <consortium name="Genoscope - CEA"/>
            <person name="William W."/>
        </authorList>
    </citation>
    <scope>NUCLEOTIDE SEQUENCE</scope>
</reference>
<proteinExistence type="predicted"/>
<dbReference type="AlphaFoldDB" id="A0A8S1L616"/>
<comment type="caution">
    <text evidence="2">The sequence shown here is derived from an EMBL/GenBank/DDBJ whole genome shotgun (WGS) entry which is preliminary data.</text>
</comment>
<dbReference type="OrthoDB" id="297552at2759"/>
<keyword evidence="3" id="KW-1185">Reference proteome</keyword>
<evidence type="ECO:0000256" key="1">
    <source>
        <dbReference type="SAM" id="Phobius"/>
    </source>
</evidence>
<gene>
    <name evidence="2" type="ORF">PSON_ATCC_30995.1.T0140168</name>
</gene>
<sequence>MYQVSLDKSLETPCAQEPNKLKSIRNYTELQESNAVITIKTKGNKYILSKLYPYYYLKHNTVLLQYVGENEINSFLDELNKTIANNWPPKTLILISYILVPLSCGFSLLCPYYCFNNAEKYVSWKIEEQNIKWEDKGLKLKWQDDQLQIHLYNKKGKSDYDYHDIDVIIA</sequence>
<feature type="transmembrane region" description="Helical" evidence="1">
    <location>
        <begin position="94"/>
        <end position="115"/>
    </location>
</feature>